<reference evidence="3" key="1">
    <citation type="submission" date="2021-05" db="EMBL/GenBank/DDBJ databases">
        <title>A free-living protist that lacks canonical eukaryotic 1 DNA replication and segregation systems.</title>
        <authorList>
            <person name="Salas-Leiva D.E."/>
            <person name="Tromer E.C."/>
            <person name="Curtis B.A."/>
            <person name="Jerlstrom-Hultqvist J."/>
            <person name="Kolisko M."/>
            <person name="Yi Z."/>
            <person name="Salas-Leiva J.S."/>
            <person name="Gallot-Lavallee L."/>
            <person name="Kops G.J.P.L."/>
            <person name="Archibald J.M."/>
            <person name="Simpson A.G.B."/>
            <person name="Roger A.J."/>
        </authorList>
    </citation>
    <scope>NUCLEOTIDE SEQUENCE</scope>
    <source>
        <strain evidence="3">BICM</strain>
    </source>
</reference>
<protein>
    <submittedName>
        <fullName evidence="3">Uncharacterized protein</fullName>
    </submittedName>
</protein>
<feature type="region of interest" description="Disordered" evidence="1">
    <location>
        <begin position="1"/>
        <end position="21"/>
    </location>
</feature>
<gene>
    <name evidence="3" type="ORF">J8273_1583</name>
</gene>
<dbReference type="AlphaFoldDB" id="A0A8J6B0B7"/>
<evidence type="ECO:0000313" key="3">
    <source>
        <dbReference type="EMBL" id="KAG9396575.1"/>
    </source>
</evidence>
<sequence length="240" mass="27073">MPMEAPMLDHVGSTGRMSQAPRLSDFQSDRHEVAKKHPSMNFGAPTLPNLQTPDDGYYVKAMRFKRYLYLLSVLEYVILMATYMTTFSVYIVGPVILGIMFFEHRRHRLLLLSLCVLMFSTALVFSEDAGLLSMPWFFLRHPRPIIQSMPSEFTRILVIVTHHALFVALVLATTSCDCRIFTPHTVFEALFIPPAQSNAQLPSNAGSTSMGQYGSRLRDLTETLRQGGLDTTILQADPRN</sequence>
<keyword evidence="4" id="KW-1185">Reference proteome</keyword>
<organism evidence="3 4">
    <name type="scientific">Carpediemonas membranifera</name>
    <dbReference type="NCBI Taxonomy" id="201153"/>
    <lineage>
        <taxon>Eukaryota</taxon>
        <taxon>Metamonada</taxon>
        <taxon>Carpediemonas-like organisms</taxon>
        <taxon>Carpediemonas</taxon>
    </lineage>
</organism>
<dbReference type="Proteomes" id="UP000717585">
    <property type="component" value="Unassembled WGS sequence"/>
</dbReference>
<keyword evidence="2" id="KW-0472">Membrane</keyword>
<keyword evidence="2" id="KW-0812">Transmembrane</keyword>
<proteinExistence type="predicted"/>
<accession>A0A8J6B0B7</accession>
<name>A0A8J6B0B7_9EUKA</name>
<feature type="transmembrane region" description="Helical" evidence="2">
    <location>
        <begin position="67"/>
        <end position="97"/>
    </location>
</feature>
<comment type="caution">
    <text evidence="3">The sequence shown here is derived from an EMBL/GenBank/DDBJ whole genome shotgun (WGS) entry which is preliminary data.</text>
</comment>
<feature type="transmembrane region" description="Helical" evidence="2">
    <location>
        <begin position="153"/>
        <end position="172"/>
    </location>
</feature>
<evidence type="ECO:0000313" key="4">
    <source>
        <dbReference type="Proteomes" id="UP000717585"/>
    </source>
</evidence>
<dbReference type="EMBL" id="JAHDYR010000005">
    <property type="protein sequence ID" value="KAG9396575.1"/>
    <property type="molecule type" value="Genomic_DNA"/>
</dbReference>
<keyword evidence="2" id="KW-1133">Transmembrane helix</keyword>
<evidence type="ECO:0000256" key="2">
    <source>
        <dbReference type="SAM" id="Phobius"/>
    </source>
</evidence>
<feature type="transmembrane region" description="Helical" evidence="2">
    <location>
        <begin position="109"/>
        <end position="132"/>
    </location>
</feature>
<evidence type="ECO:0000256" key="1">
    <source>
        <dbReference type="SAM" id="MobiDB-lite"/>
    </source>
</evidence>